<feature type="domain" description="ABC3 transporter permease C-terminal" evidence="9">
    <location>
        <begin position="262"/>
        <end position="376"/>
    </location>
</feature>
<gene>
    <name evidence="10" type="ORF">Pro02_10460</name>
</gene>
<keyword evidence="2" id="KW-1003">Cell membrane</keyword>
<evidence type="ECO:0000256" key="8">
    <source>
        <dbReference type="SAM" id="Phobius"/>
    </source>
</evidence>
<feature type="transmembrane region" description="Helical" evidence="8">
    <location>
        <begin position="260"/>
        <end position="283"/>
    </location>
</feature>
<evidence type="ECO:0000256" key="1">
    <source>
        <dbReference type="ARBA" id="ARBA00004651"/>
    </source>
</evidence>
<dbReference type="PANTHER" id="PTHR30572">
    <property type="entry name" value="MEMBRANE COMPONENT OF TRANSPORTER-RELATED"/>
    <property type="match status" value="1"/>
</dbReference>
<evidence type="ECO:0000256" key="3">
    <source>
        <dbReference type="ARBA" id="ARBA00022692"/>
    </source>
</evidence>
<feature type="transmembrane region" description="Helical" evidence="8">
    <location>
        <begin position="786"/>
        <end position="808"/>
    </location>
</feature>
<feature type="transmembrane region" description="Helical" evidence="8">
    <location>
        <begin position="309"/>
        <end position="330"/>
    </location>
</feature>
<protein>
    <submittedName>
        <fullName evidence="10">ABC transporter substrate-binding protein</fullName>
    </submittedName>
</protein>
<keyword evidence="11" id="KW-1185">Reference proteome</keyword>
<feature type="transmembrane region" description="Helical" evidence="8">
    <location>
        <begin position="435"/>
        <end position="458"/>
    </location>
</feature>
<feature type="transmembrane region" description="Helical" evidence="8">
    <location>
        <begin position="350"/>
        <end position="371"/>
    </location>
</feature>
<evidence type="ECO:0000256" key="7">
    <source>
        <dbReference type="SAM" id="MobiDB-lite"/>
    </source>
</evidence>
<feature type="compositionally biased region" description="Acidic residues" evidence="7">
    <location>
        <begin position="587"/>
        <end position="596"/>
    </location>
</feature>
<name>A0A8J3WB74_PLARO</name>
<feature type="transmembrane region" description="Helical" evidence="8">
    <location>
        <begin position="734"/>
        <end position="758"/>
    </location>
</feature>
<evidence type="ECO:0000313" key="10">
    <source>
        <dbReference type="EMBL" id="GIH82638.1"/>
    </source>
</evidence>
<evidence type="ECO:0000313" key="11">
    <source>
        <dbReference type="Proteomes" id="UP000655044"/>
    </source>
</evidence>
<accession>A0A8J3WB74</accession>
<dbReference type="InterPro" id="IPR050250">
    <property type="entry name" value="Macrolide_Exporter_MacB"/>
</dbReference>
<dbReference type="RefSeq" id="WP_189241762.1">
    <property type="nucleotide sequence ID" value="NZ_BMQP01000004.1"/>
</dbReference>
<comment type="caution">
    <text evidence="10">The sequence shown here is derived from an EMBL/GenBank/DDBJ whole genome shotgun (WGS) entry which is preliminary data.</text>
</comment>
<organism evidence="10 11">
    <name type="scientific">Planobispora rosea</name>
    <dbReference type="NCBI Taxonomy" id="35762"/>
    <lineage>
        <taxon>Bacteria</taxon>
        <taxon>Bacillati</taxon>
        <taxon>Actinomycetota</taxon>
        <taxon>Actinomycetes</taxon>
        <taxon>Streptosporangiales</taxon>
        <taxon>Streptosporangiaceae</taxon>
        <taxon>Planobispora</taxon>
    </lineage>
</organism>
<dbReference type="AlphaFoldDB" id="A0A8J3WB74"/>
<reference evidence="10" key="1">
    <citation type="submission" date="2021-01" db="EMBL/GenBank/DDBJ databases">
        <title>Whole genome shotgun sequence of Planobispora rosea NBRC 15558.</title>
        <authorList>
            <person name="Komaki H."/>
            <person name="Tamura T."/>
        </authorList>
    </citation>
    <scope>NUCLEOTIDE SEQUENCE</scope>
    <source>
        <strain evidence="10">NBRC 15558</strain>
    </source>
</reference>
<feature type="domain" description="ABC3 transporter permease C-terminal" evidence="9">
    <location>
        <begin position="738"/>
        <end position="850"/>
    </location>
</feature>
<dbReference type="Pfam" id="PF02687">
    <property type="entry name" value="FtsX"/>
    <property type="match status" value="2"/>
</dbReference>
<dbReference type="Proteomes" id="UP000655044">
    <property type="component" value="Unassembled WGS sequence"/>
</dbReference>
<sequence length="859" mass="86885">MWLIARRTLASGWAGLLATLLAMLLSVGLMSGALHFALRAQAAAIGSDAAEYARADVIVRAAADGRPGIEIARLASVPGVAAVAGDASVPVTVVGTGGAPVTAPAGGTTSLRPWITDPRLNAYHLVSGRAPAGDGEIVVLRHVAEAGDLAAGSTATLLLAEGTRTVTVVGVATVEGLGTVATGDVVLAAPETVRRAAGLPEGRWQALWVKAAPGTGAATLRDGLRSRPGAEAVTVLTSAAVRREQSGELAAMGFSLGGTVGMLAVIAMFVGMFVVSGTFGALVRQRTRTLALLAAIGARPRQIRRLIRLEALAVGVVAAAGGVPAGYGVSHVLTWLLARDGYDVSAGETPLGWIAVAVPFVLGVATAWFAAGRAARRAAGVAPVEALRATAVDAPGGPRRIRGALGVLALSGVGFGPAVAVAFDEPPGADRTVGIVVLVLIGVMIAFSALAMLTPLFVGPLGGLVGRLAVLAGGEPGRLARAAIVRNPTRVASAAGTLMLGVMMVASTGALSSSVQERFRQAGDATVRAEYVIAGDGGVPLPGDAAALAARVPGVTAAVGLTGTGAELLPGPGPEGWKGPERREEPSEGEDPDEAEPVVLEVTGAAQVGAVLRLGGRPWEPRPGRIALTSSVMEANGIRTGQRITLRGPSGEAALIVAHRYHDPSHMVADQALVHPSEMARLDARAPTTAVLVRGAASAAVLERALAAVPAVRVHDRDSYVRAAAASQVRGLGLLYGFIAMALLISLSGMATTVFLGVTERTREFGMLGAVGVTARQIRSIVRWEAVTVVLLGLLLGLGAAAGTMALLRGLTGSSFIRVAMPPWLLVLVAGGAVAIVLVTTAMPARRAAAVPVLEATRM</sequence>
<keyword evidence="5 8" id="KW-0472">Membrane</keyword>
<feature type="region of interest" description="Disordered" evidence="7">
    <location>
        <begin position="563"/>
        <end position="597"/>
    </location>
</feature>
<evidence type="ECO:0000256" key="2">
    <source>
        <dbReference type="ARBA" id="ARBA00022475"/>
    </source>
</evidence>
<dbReference type="PANTHER" id="PTHR30572:SF4">
    <property type="entry name" value="ABC TRANSPORTER PERMEASE YTRF"/>
    <property type="match status" value="1"/>
</dbReference>
<evidence type="ECO:0000256" key="5">
    <source>
        <dbReference type="ARBA" id="ARBA00023136"/>
    </source>
</evidence>
<dbReference type="EMBL" id="BOOI01000009">
    <property type="protein sequence ID" value="GIH82638.1"/>
    <property type="molecule type" value="Genomic_DNA"/>
</dbReference>
<keyword evidence="4 8" id="KW-1133">Transmembrane helix</keyword>
<dbReference type="InterPro" id="IPR003838">
    <property type="entry name" value="ABC3_permease_C"/>
</dbReference>
<evidence type="ECO:0000259" key="9">
    <source>
        <dbReference type="Pfam" id="PF02687"/>
    </source>
</evidence>
<proteinExistence type="inferred from homology"/>
<comment type="subcellular location">
    <subcellularLocation>
        <location evidence="1">Cell membrane</location>
        <topology evidence="1">Multi-pass membrane protein</topology>
    </subcellularLocation>
</comment>
<evidence type="ECO:0000256" key="4">
    <source>
        <dbReference type="ARBA" id="ARBA00022989"/>
    </source>
</evidence>
<feature type="transmembrane region" description="Helical" evidence="8">
    <location>
        <begin position="491"/>
        <end position="511"/>
    </location>
</feature>
<keyword evidence="3 8" id="KW-0812">Transmembrane</keyword>
<feature type="transmembrane region" description="Helical" evidence="8">
    <location>
        <begin position="820"/>
        <end position="839"/>
    </location>
</feature>
<comment type="similarity">
    <text evidence="6">Belongs to the ABC-4 integral membrane protein family.</text>
</comment>
<evidence type="ECO:0000256" key="6">
    <source>
        <dbReference type="ARBA" id="ARBA00038076"/>
    </source>
</evidence>
<dbReference type="GO" id="GO:0022857">
    <property type="term" value="F:transmembrane transporter activity"/>
    <property type="evidence" value="ECO:0007669"/>
    <property type="project" value="TreeGrafter"/>
</dbReference>
<dbReference type="GO" id="GO:0005886">
    <property type="term" value="C:plasma membrane"/>
    <property type="evidence" value="ECO:0007669"/>
    <property type="project" value="UniProtKB-SubCell"/>
</dbReference>
<feature type="transmembrane region" description="Helical" evidence="8">
    <location>
        <begin position="404"/>
        <end position="423"/>
    </location>
</feature>